<dbReference type="EMBL" id="JAOTPO010000010">
    <property type="protein sequence ID" value="MDE5414611.1"/>
    <property type="molecule type" value="Genomic_DNA"/>
</dbReference>
<sequence length="227" mass="24749">MNKFQKALIGTALSATLIAGVGVGTYSSWTDGQTLASLSNPAADMAVLKLDLETDRGIVNGDTEFKIFSDEDNLALLPGETASANPFFISNNGNRAFDLDVSYNGTTNHFNFRLDNTGIVGNRELFDPFIVTVDYTFLDAEGNVKKVETVSGRLSDNDTYSLLARGQRHNINPLAKNKTLLPNEKIKVEMSLKLAENATNEYQGKKISATFSAKATQNTQRLEAGRE</sequence>
<dbReference type="RefSeq" id="WP_275119227.1">
    <property type="nucleotide sequence ID" value="NZ_JAOTPO010000010.1"/>
</dbReference>
<proteinExistence type="predicted"/>
<evidence type="ECO:0008006" key="3">
    <source>
        <dbReference type="Google" id="ProtNLM"/>
    </source>
</evidence>
<keyword evidence="2" id="KW-1185">Reference proteome</keyword>
<organism evidence="1 2">
    <name type="scientific">Alkalihalobacterium chitinilyticum</name>
    <dbReference type="NCBI Taxonomy" id="2980103"/>
    <lineage>
        <taxon>Bacteria</taxon>
        <taxon>Bacillati</taxon>
        <taxon>Bacillota</taxon>
        <taxon>Bacilli</taxon>
        <taxon>Bacillales</taxon>
        <taxon>Bacillaceae</taxon>
        <taxon>Alkalihalobacterium</taxon>
    </lineage>
</organism>
<accession>A0ABT5VGM6</accession>
<protein>
    <recommendedName>
        <fullName evidence="3">Camelysin metallo-endopeptidase</fullName>
    </recommendedName>
</protein>
<gene>
    <name evidence="1" type="ORF">N7Z68_14630</name>
</gene>
<evidence type="ECO:0000313" key="1">
    <source>
        <dbReference type="EMBL" id="MDE5414611.1"/>
    </source>
</evidence>
<evidence type="ECO:0000313" key="2">
    <source>
        <dbReference type="Proteomes" id="UP001148125"/>
    </source>
</evidence>
<dbReference type="Proteomes" id="UP001148125">
    <property type="component" value="Unassembled WGS sequence"/>
</dbReference>
<comment type="caution">
    <text evidence="1">The sequence shown here is derived from an EMBL/GenBank/DDBJ whole genome shotgun (WGS) entry which is preliminary data.</text>
</comment>
<reference evidence="1" key="1">
    <citation type="submission" date="2024-05" db="EMBL/GenBank/DDBJ databases">
        <title>Alkalihalobacillus sp. strain MEB203 novel alkaliphilic bacterium from Lonar Lake, India.</title>
        <authorList>
            <person name="Joshi A."/>
            <person name="Thite S."/>
            <person name="Mengade P."/>
        </authorList>
    </citation>
    <scope>NUCLEOTIDE SEQUENCE</scope>
    <source>
        <strain evidence="1">MEB 203</strain>
    </source>
</reference>
<name>A0ABT5VGM6_9BACI</name>